<accession>A0A330M0Z2</accession>
<organism evidence="1 2">
    <name type="scientific">Shewanella benthica</name>
    <dbReference type="NCBI Taxonomy" id="43661"/>
    <lineage>
        <taxon>Bacteria</taxon>
        <taxon>Pseudomonadati</taxon>
        <taxon>Pseudomonadota</taxon>
        <taxon>Gammaproteobacteria</taxon>
        <taxon>Alteromonadales</taxon>
        <taxon>Shewanellaceae</taxon>
        <taxon>Shewanella</taxon>
    </lineage>
</organism>
<protein>
    <submittedName>
        <fullName evidence="1">Uncharacterized protein</fullName>
    </submittedName>
</protein>
<sequence length="39" mass="4537">MLLEEESESVTFIDEFQYLPFLSLPFYFSTLSSKNSLAI</sequence>
<dbReference type="KEGG" id="sbk:SHEWBE_2273"/>
<reference evidence="2" key="1">
    <citation type="submission" date="2018-06" db="EMBL/GenBank/DDBJ databases">
        <authorList>
            <person name="Cea G.-C."/>
            <person name="William W."/>
        </authorList>
    </citation>
    <scope>NUCLEOTIDE SEQUENCE [LARGE SCALE GENOMIC DNA]</scope>
    <source>
        <strain evidence="2">DB21MT-2</strain>
    </source>
</reference>
<name>A0A330M0Z2_9GAMM</name>
<evidence type="ECO:0000313" key="1">
    <source>
        <dbReference type="EMBL" id="SQH76236.1"/>
    </source>
</evidence>
<proteinExistence type="predicted"/>
<dbReference type="Proteomes" id="UP000250123">
    <property type="component" value="Chromosome SHEWBE"/>
</dbReference>
<dbReference type="EMBL" id="LS483452">
    <property type="protein sequence ID" value="SQH76236.1"/>
    <property type="molecule type" value="Genomic_DNA"/>
</dbReference>
<gene>
    <name evidence="1" type="ORF">SHEWBE_2273</name>
</gene>
<dbReference type="AlphaFoldDB" id="A0A330M0Z2"/>
<evidence type="ECO:0000313" key="2">
    <source>
        <dbReference type="Proteomes" id="UP000250123"/>
    </source>
</evidence>